<proteinExistence type="predicted"/>
<keyword evidence="1" id="KW-0812">Transmembrane</keyword>
<organism evidence="2 3">
    <name type="scientific">Aquilegia coerulea</name>
    <name type="common">Rocky mountain columbine</name>
    <dbReference type="NCBI Taxonomy" id="218851"/>
    <lineage>
        <taxon>Eukaryota</taxon>
        <taxon>Viridiplantae</taxon>
        <taxon>Streptophyta</taxon>
        <taxon>Embryophyta</taxon>
        <taxon>Tracheophyta</taxon>
        <taxon>Spermatophyta</taxon>
        <taxon>Magnoliopsida</taxon>
        <taxon>Ranunculales</taxon>
        <taxon>Ranunculaceae</taxon>
        <taxon>Thalictroideae</taxon>
        <taxon>Aquilegia</taxon>
    </lineage>
</organism>
<evidence type="ECO:0000313" key="3">
    <source>
        <dbReference type="Proteomes" id="UP000230069"/>
    </source>
</evidence>
<dbReference type="InParanoid" id="A0A2G5CDM8"/>
<keyword evidence="3" id="KW-1185">Reference proteome</keyword>
<dbReference type="EMBL" id="KZ305081">
    <property type="protein sequence ID" value="PIA28937.1"/>
    <property type="molecule type" value="Genomic_DNA"/>
</dbReference>
<keyword evidence="1" id="KW-0472">Membrane</keyword>
<dbReference type="Proteomes" id="UP000230069">
    <property type="component" value="Unassembled WGS sequence"/>
</dbReference>
<gene>
    <name evidence="2" type="ORF">AQUCO_06400007v1</name>
</gene>
<sequence>MRSSLSPLPLWWHAPSFFFFPPPLLLYICTSYLLRFYLFLFYFGFVSTCCSFEIYSRFFVYFFNFIIRKPCSQFGLFMFMCGFHK</sequence>
<feature type="transmembrane region" description="Helical" evidence="1">
    <location>
        <begin position="61"/>
        <end position="83"/>
    </location>
</feature>
<evidence type="ECO:0000256" key="1">
    <source>
        <dbReference type="SAM" id="Phobius"/>
    </source>
</evidence>
<evidence type="ECO:0000313" key="2">
    <source>
        <dbReference type="EMBL" id="PIA28937.1"/>
    </source>
</evidence>
<protein>
    <submittedName>
        <fullName evidence="2">Uncharacterized protein</fullName>
    </submittedName>
</protein>
<dbReference type="AlphaFoldDB" id="A0A2G5CDM8"/>
<keyword evidence="1" id="KW-1133">Transmembrane helix</keyword>
<reference evidence="2 3" key="1">
    <citation type="submission" date="2017-09" db="EMBL/GenBank/DDBJ databases">
        <title>WGS assembly of Aquilegia coerulea Goldsmith.</title>
        <authorList>
            <person name="Hodges S."/>
            <person name="Kramer E."/>
            <person name="Nordborg M."/>
            <person name="Tomkins J."/>
            <person name="Borevitz J."/>
            <person name="Derieg N."/>
            <person name="Yan J."/>
            <person name="Mihaltcheva S."/>
            <person name="Hayes R.D."/>
            <person name="Rokhsar D."/>
        </authorList>
    </citation>
    <scope>NUCLEOTIDE SEQUENCE [LARGE SCALE GENOMIC DNA]</scope>
    <source>
        <strain evidence="3">cv. Goldsmith</strain>
    </source>
</reference>
<name>A0A2G5CDM8_AQUCA</name>
<accession>A0A2G5CDM8</accession>